<gene>
    <name evidence="7" type="ORF">ACFSJ0_30170</name>
</gene>
<evidence type="ECO:0000259" key="6">
    <source>
        <dbReference type="PROSITE" id="PS50850"/>
    </source>
</evidence>
<feature type="transmembrane region" description="Helical" evidence="5">
    <location>
        <begin position="278"/>
        <end position="299"/>
    </location>
</feature>
<dbReference type="EMBL" id="JBHUCM010000026">
    <property type="protein sequence ID" value="MFD1541354.1"/>
    <property type="molecule type" value="Genomic_DNA"/>
</dbReference>
<feature type="transmembrane region" description="Helical" evidence="5">
    <location>
        <begin position="419"/>
        <end position="436"/>
    </location>
</feature>
<feature type="transmembrane region" description="Helical" evidence="5">
    <location>
        <begin position="56"/>
        <end position="75"/>
    </location>
</feature>
<dbReference type="PROSITE" id="PS50850">
    <property type="entry name" value="MFS"/>
    <property type="match status" value="1"/>
</dbReference>
<feature type="transmembrane region" description="Helical" evidence="5">
    <location>
        <begin position="119"/>
        <end position="137"/>
    </location>
</feature>
<dbReference type="RefSeq" id="WP_219539181.1">
    <property type="nucleotide sequence ID" value="NZ_JAHKRM010000055.1"/>
</dbReference>
<keyword evidence="8" id="KW-1185">Reference proteome</keyword>
<comment type="subcellular location">
    <subcellularLocation>
        <location evidence="1">Membrane</location>
        <topology evidence="1">Multi-pass membrane protein</topology>
    </subcellularLocation>
</comment>
<proteinExistence type="predicted"/>
<protein>
    <submittedName>
        <fullName evidence="7">MFS transporter</fullName>
    </submittedName>
</protein>
<feature type="transmembrane region" description="Helical" evidence="5">
    <location>
        <begin position="144"/>
        <end position="167"/>
    </location>
</feature>
<evidence type="ECO:0000256" key="3">
    <source>
        <dbReference type="ARBA" id="ARBA00022989"/>
    </source>
</evidence>
<feature type="transmembrane region" description="Helical" evidence="5">
    <location>
        <begin position="374"/>
        <end position="398"/>
    </location>
</feature>
<dbReference type="InterPro" id="IPR011701">
    <property type="entry name" value="MFS"/>
</dbReference>
<dbReference type="CDD" id="cd17321">
    <property type="entry name" value="MFS_MMR_MDR_like"/>
    <property type="match status" value="1"/>
</dbReference>
<dbReference type="PANTHER" id="PTHR42718">
    <property type="entry name" value="MAJOR FACILITATOR SUPERFAMILY MULTIDRUG TRANSPORTER MFSC"/>
    <property type="match status" value="1"/>
</dbReference>
<feature type="transmembrane region" description="Helical" evidence="5">
    <location>
        <begin position="179"/>
        <end position="199"/>
    </location>
</feature>
<feature type="transmembrane region" description="Helical" evidence="5">
    <location>
        <begin position="20"/>
        <end position="44"/>
    </location>
</feature>
<keyword evidence="2 5" id="KW-0812">Transmembrane</keyword>
<feature type="transmembrane region" description="Helical" evidence="5">
    <location>
        <begin position="236"/>
        <end position="257"/>
    </location>
</feature>
<evidence type="ECO:0000256" key="5">
    <source>
        <dbReference type="SAM" id="Phobius"/>
    </source>
</evidence>
<keyword evidence="4 5" id="KW-0472">Membrane</keyword>
<name>A0ABW4GFY4_9ACTN</name>
<keyword evidence="3 5" id="KW-1133">Transmembrane helix</keyword>
<dbReference type="PANTHER" id="PTHR42718:SF39">
    <property type="entry name" value="ACTINORHODIN TRANSPORTER-RELATED"/>
    <property type="match status" value="1"/>
</dbReference>
<comment type="caution">
    <text evidence="7">The sequence shown here is derived from an EMBL/GenBank/DDBJ whole genome shotgun (WGS) entry which is preliminary data.</text>
</comment>
<evidence type="ECO:0000313" key="7">
    <source>
        <dbReference type="EMBL" id="MFD1541354.1"/>
    </source>
</evidence>
<feature type="transmembrane region" description="Helical" evidence="5">
    <location>
        <begin position="448"/>
        <end position="472"/>
    </location>
</feature>
<evidence type="ECO:0000256" key="4">
    <source>
        <dbReference type="ARBA" id="ARBA00023136"/>
    </source>
</evidence>
<feature type="transmembrane region" description="Helical" evidence="5">
    <location>
        <begin position="211"/>
        <end position="230"/>
    </location>
</feature>
<feature type="transmembrane region" description="Helical" evidence="5">
    <location>
        <begin position="87"/>
        <end position="113"/>
    </location>
</feature>
<dbReference type="Pfam" id="PF07690">
    <property type="entry name" value="MFS_1"/>
    <property type="match status" value="1"/>
</dbReference>
<organism evidence="7 8">
    <name type="scientific">Nonomuraea guangzhouensis</name>
    <dbReference type="NCBI Taxonomy" id="1291555"/>
    <lineage>
        <taxon>Bacteria</taxon>
        <taxon>Bacillati</taxon>
        <taxon>Actinomycetota</taxon>
        <taxon>Actinomycetes</taxon>
        <taxon>Streptosporangiales</taxon>
        <taxon>Streptosporangiaceae</taxon>
        <taxon>Nonomuraea</taxon>
    </lineage>
</organism>
<feature type="transmembrane region" description="Helical" evidence="5">
    <location>
        <begin position="345"/>
        <end position="368"/>
    </location>
</feature>
<dbReference type="InterPro" id="IPR020846">
    <property type="entry name" value="MFS_dom"/>
</dbReference>
<evidence type="ECO:0000256" key="2">
    <source>
        <dbReference type="ARBA" id="ARBA00022692"/>
    </source>
</evidence>
<accession>A0ABW4GFY4</accession>
<feature type="domain" description="Major facilitator superfamily (MFS) profile" evidence="6">
    <location>
        <begin position="20"/>
        <end position="476"/>
    </location>
</feature>
<evidence type="ECO:0000256" key="1">
    <source>
        <dbReference type="ARBA" id="ARBA00004141"/>
    </source>
</evidence>
<evidence type="ECO:0000313" key="8">
    <source>
        <dbReference type="Proteomes" id="UP001597097"/>
    </source>
</evidence>
<sequence>MTDTTQESVTPAPPTTPWGAVSIVLVGAFMATLDAFIVIVAGPAIQADLDTSGGELQWILAGYQLTFAVFLITGGRLGDLHGRKRTFIAGLALFTLASAACALSQTAPALIAARLVQGLGAALMLPQVYAVIAVLVPEKERHRVFGVLGVVLGLATIGGQVVGGLLISADLFGSGWRPVFWINVPIGLIAILLTAGRIPESRAALARKLDIPGVVVLSVALFLLAFPLIQGHEAGWPWWTWASMAASALGLALFVSIERRTGRLGGDPLLRVSLFATRSFSVGIVLVLAVYAVITSYYLVLSIALQDGLGLSALGAGLVYTPAAVTFFVFSMIAGRLVPKYGRRVLEIGAIVLALGYAATVTVLTSGLPFTPVVVIPTLMLQSVGGGLLITPSLNAVLTRIDPDDAGIASGVLSTAQQVGGALGVAIIGVVFFNTFDPADGDRTAAAAHALAMSSVFTCTVAIVAAVLVRLLPKTRAPM</sequence>
<dbReference type="Proteomes" id="UP001597097">
    <property type="component" value="Unassembled WGS sequence"/>
</dbReference>
<reference evidence="8" key="1">
    <citation type="journal article" date="2019" name="Int. J. Syst. Evol. Microbiol.">
        <title>The Global Catalogue of Microorganisms (GCM) 10K type strain sequencing project: providing services to taxonomists for standard genome sequencing and annotation.</title>
        <authorList>
            <consortium name="The Broad Institute Genomics Platform"/>
            <consortium name="The Broad Institute Genome Sequencing Center for Infectious Disease"/>
            <person name="Wu L."/>
            <person name="Ma J."/>
        </authorList>
    </citation>
    <scope>NUCLEOTIDE SEQUENCE [LARGE SCALE GENOMIC DNA]</scope>
    <source>
        <strain evidence="8">CGMCC 1.15399</strain>
    </source>
</reference>
<feature type="transmembrane region" description="Helical" evidence="5">
    <location>
        <begin position="311"/>
        <end position="333"/>
    </location>
</feature>